<gene>
    <name evidence="1" type="ORF">SAMN04488690_0534</name>
</gene>
<organism evidence="1 2">
    <name type="scientific">Stenotrophomonas indicatrix</name>
    <dbReference type="NCBI Taxonomy" id="2045451"/>
    <lineage>
        <taxon>Bacteria</taxon>
        <taxon>Pseudomonadati</taxon>
        <taxon>Pseudomonadota</taxon>
        <taxon>Gammaproteobacteria</taxon>
        <taxon>Lysobacterales</taxon>
        <taxon>Lysobacteraceae</taxon>
        <taxon>Stenotrophomonas</taxon>
    </lineage>
</organism>
<protein>
    <recommendedName>
        <fullName evidence="3">DUF4952 domain-containing protein</fullName>
    </recommendedName>
</protein>
<name>A0A1W1GU25_9GAMM</name>
<evidence type="ECO:0000313" key="1">
    <source>
        <dbReference type="EMBL" id="SLM22860.1"/>
    </source>
</evidence>
<dbReference type="AlphaFoldDB" id="A0A1W1GU25"/>
<reference evidence="2" key="1">
    <citation type="submission" date="2016-10" db="EMBL/GenBank/DDBJ databases">
        <authorList>
            <person name="Varghese N."/>
        </authorList>
    </citation>
    <scope>NUCLEOTIDE SEQUENCE [LARGE SCALE GENOMIC DNA]</scope>
    <source>
        <strain evidence="2">92MFCol6.1</strain>
    </source>
</reference>
<proteinExistence type="predicted"/>
<dbReference type="EMBL" id="FWEU01000001">
    <property type="protein sequence ID" value="SLM22860.1"/>
    <property type="molecule type" value="Genomic_DNA"/>
</dbReference>
<accession>A0A1W1GU25</accession>
<sequence>MACRHAHGGSAITLLRLSASCFVRLGSSAGLLLLIGSAVTASAQAPTSAIAEWELHGRSEGLARPDTVCQDFLQAMGRKPAELEYVGCTQDDDSYIQPMEARYRVSGASAAKIEAYLQQTFGMPSLTYVCCGWSSGAPYFWHEQPGSVKYQIGMGVESLHHPRTQWSAIPYFTVTVAVNRKGP</sequence>
<dbReference type="Proteomes" id="UP000191133">
    <property type="component" value="Unassembled WGS sequence"/>
</dbReference>
<dbReference type="Pfam" id="PF16310">
    <property type="entry name" value="DUF4952"/>
    <property type="match status" value="1"/>
</dbReference>
<evidence type="ECO:0000313" key="2">
    <source>
        <dbReference type="Proteomes" id="UP000191133"/>
    </source>
</evidence>
<evidence type="ECO:0008006" key="3">
    <source>
        <dbReference type="Google" id="ProtNLM"/>
    </source>
</evidence>
<dbReference type="InterPro" id="IPR032537">
    <property type="entry name" value="DUF4952"/>
</dbReference>